<reference evidence="4" key="1">
    <citation type="submission" date="2010-02" db="EMBL/GenBank/DDBJ databases">
        <title>Sequencing and annotation of the Blastocystis hominis genome.</title>
        <authorList>
            <person name="Wincker P."/>
        </authorList>
    </citation>
    <scope>NUCLEOTIDE SEQUENCE</scope>
    <source>
        <strain evidence="4">Singapore isolate B</strain>
    </source>
</reference>
<evidence type="ECO:0000313" key="5">
    <source>
        <dbReference type="Proteomes" id="UP000008312"/>
    </source>
</evidence>
<feature type="region of interest" description="Disordered" evidence="2">
    <location>
        <begin position="104"/>
        <end position="140"/>
    </location>
</feature>
<keyword evidence="1" id="KW-0175">Coiled coil</keyword>
<protein>
    <recommendedName>
        <fullName evidence="3">RecF/RecN/SMC N-terminal domain-containing protein</fullName>
    </recommendedName>
</protein>
<evidence type="ECO:0000313" key="4">
    <source>
        <dbReference type="EMBL" id="CBK20108.2"/>
    </source>
</evidence>
<name>D8LWB9_BLAHO</name>
<gene>
    <name evidence="4" type="ORF">GSBLH_T00000488001</name>
</gene>
<evidence type="ECO:0000256" key="1">
    <source>
        <dbReference type="SAM" id="Coils"/>
    </source>
</evidence>
<dbReference type="InterPro" id="IPR003395">
    <property type="entry name" value="RecF/RecN/SMC_N"/>
</dbReference>
<dbReference type="SUPFAM" id="SSF52540">
    <property type="entry name" value="P-loop containing nucleoside triphosphate hydrolases"/>
    <property type="match status" value="1"/>
</dbReference>
<dbReference type="Gene3D" id="3.40.50.300">
    <property type="entry name" value="P-loop containing nucleotide triphosphate hydrolases"/>
    <property type="match status" value="1"/>
</dbReference>
<feature type="coiled-coil region" evidence="1">
    <location>
        <begin position="140"/>
        <end position="210"/>
    </location>
</feature>
<dbReference type="OrthoDB" id="167301at2759"/>
<dbReference type="AlphaFoldDB" id="D8LWB9"/>
<dbReference type="GeneID" id="24917797"/>
<dbReference type="InParanoid" id="D8LWB9"/>
<keyword evidence="5" id="KW-1185">Reference proteome</keyword>
<dbReference type="EMBL" id="FN668638">
    <property type="protein sequence ID" value="CBK20108.2"/>
    <property type="molecule type" value="Genomic_DNA"/>
</dbReference>
<dbReference type="RefSeq" id="XP_012894156.1">
    <property type="nucleotide sequence ID" value="XM_013038702.1"/>
</dbReference>
<evidence type="ECO:0000256" key="2">
    <source>
        <dbReference type="SAM" id="MobiDB-lite"/>
    </source>
</evidence>
<feature type="coiled-coil region" evidence="1">
    <location>
        <begin position="40"/>
        <end position="67"/>
    </location>
</feature>
<sequence>MSVCQELRTLNDRIFECENSQAVQQNAANAKKLVADRLALDSLNYQQQQVEKEINTLQEQQKRELESIPVTENVEEKEEADLSSLITRQEKVSEEIAKKEQAIDQYAGPGRNAKNANKPGKRLKIVPMNGSSSSSSSSSSEELIAEIEKLQARLKQLKEDIQLENAEEQTQNDESVETLLERAKVIEEGMNALSALIESTNVRVKKLNEATFETISKHFKSFCKRLIPEKDIELISSDIDREIAIQIRNDCNDSWKTTLVELSGGQKSLVAVALVLAQVMYHPFPLYIFDEIDAALDEENTERVVGLINEVMVKLNIQVLSISHHASFHANVGNVISIKRE</sequence>
<accession>D8LWB9</accession>
<dbReference type="Proteomes" id="UP000008312">
    <property type="component" value="Unassembled WGS sequence"/>
</dbReference>
<feature type="compositionally biased region" description="Low complexity" evidence="2">
    <location>
        <begin position="131"/>
        <end position="140"/>
    </location>
</feature>
<feature type="domain" description="RecF/RecN/SMC N-terminal" evidence="3">
    <location>
        <begin position="134"/>
        <end position="339"/>
    </location>
</feature>
<dbReference type="PANTHER" id="PTHR43977">
    <property type="entry name" value="STRUCTURAL MAINTENANCE OF CHROMOSOMES PROTEIN 3"/>
    <property type="match status" value="1"/>
</dbReference>
<dbReference type="InterPro" id="IPR027417">
    <property type="entry name" value="P-loop_NTPase"/>
</dbReference>
<evidence type="ECO:0000259" key="3">
    <source>
        <dbReference type="Pfam" id="PF02463"/>
    </source>
</evidence>
<proteinExistence type="predicted"/>
<organism evidence="4">
    <name type="scientific">Blastocystis hominis</name>
    <dbReference type="NCBI Taxonomy" id="12968"/>
    <lineage>
        <taxon>Eukaryota</taxon>
        <taxon>Sar</taxon>
        <taxon>Stramenopiles</taxon>
        <taxon>Bigyra</taxon>
        <taxon>Opalozoa</taxon>
        <taxon>Opalinata</taxon>
        <taxon>Blastocystidae</taxon>
        <taxon>Blastocystis</taxon>
    </lineage>
</organism>
<dbReference type="Pfam" id="PF02463">
    <property type="entry name" value="SMC_N"/>
    <property type="match status" value="1"/>
</dbReference>